<reference evidence="1 2" key="1">
    <citation type="journal article" date="2020" name="Nature">
        <title>Six reference-quality genomes reveal evolution of bat adaptations.</title>
        <authorList>
            <person name="Jebb D."/>
            <person name="Huang Z."/>
            <person name="Pippel M."/>
            <person name="Hughes G.M."/>
            <person name="Lavrichenko K."/>
            <person name="Devanna P."/>
            <person name="Winkler S."/>
            <person name="Jermiin L.S."/>
            <person name="Skirmuntt E.C."/>
            <person name="Katzourakis A."/>
            <person name="Burkitt-Gray L."/>
            <person name="Ray D.A."/>
            <person name="Sullivan K.A.M."/>
            <person name="Roscito J.G."/>
            <person name="Kirilenko B.M."/>
            <person name="Davalos L.M."/>
            <person name="Corthals A.P."/>
            <person name="Power M.L."/>
            <person name="Jones G."/>
            <person name="Ransome R.D."/>
            <person name="Dechmann D.K.N."/>
            <person name="Locatelli A.G."/>
            <person name="Puechmaille S.J."/>
            <person name="Fedrigo O."/>
            <person name="Jarvis E.D."/>
            <person name="Hiller M."/>
            <person name="Vernes S.C."/>
            <person name="Myers E.W."/>
            <person name="Teeling E.C."/>
        </authorList>
    </citation>
    <scope>NUCLEOTIDE SEQUENCE [LARGE SCALE GENOMIC DNA]</scope>
    <source>
        <strain evidence="1">Bat1K_MPI-CBG_1</strain>
    </source>
</reference>
<protein>
    <submittedName>
        <fullName evidence="1">Uncharacterized protein</fullName>
    </submittedName>
</protein>
<evidence type="ECO:0000313" key="2">
    <source>
        <dbReference type="Proteomes" id="UP000664940"/>
    </source>
</evidence>
<proteinExistence type="predicted"/>
<evidence type="ECO:0000313" key="1">
    <source>
        <dbReference type="EMBL" id="KAF6114588.1"/>
    </source>
</evidence>
<dbReference type="AlphaFoldDB" id="A0A834AH40"/>
<accession>A0A834AH40</accession>
<name>A0A834AH40_9CHIR</name>
<sequence>MTVYMLILHSSDLRSPPQLPQSLGVAGGSNWSGTVCEMPLPNLRSSETAAQTQRALSEWLRQGEQAPGRHLRALPWGEGAGSQCISQLGPVRQSWAALLLRDRKKNTHFSSGPSSPPTFPPKIK</sequence>
<gene>
    <name evidence="1" type="ORF">HJG60_010553</name>
</gene>
<organism evidence="1 2">
    <name type="scientific">Phyllostomus discolor</name>
    <name type="common">pale spear-nosed bat</name>
    <dbReference type="NCBI Taxonomy" id="89673"/>
    <lineage>
        <taxon>Eukaryota</taxon>
        <taxon>Metazoa</taxon>
        <taxon>Chordata</taxon>
        <taxon>Craniata</taxon>
        <taxon>Vertebrata</taxon>
        <taxon>Euteleostomi</taxon>
        <taxon>Mammalia</taxon>
        <taxon>Eutheria</taxon>
        <taxon>Laurasiatheria</taxon>
        <taxon>Chiroptera</taxon>
        <taxon>Yangochiroptera</taxon>
        <taxon>Phyllostomidae</taxon>
        <taxon>Phyllostominae</taxon>
        <taxon>Phyllostomus</taxon>
    </lineage>
</organism>
<dbReference type="Proteomes" id="UP000664940">
    <property type="component" value="Unassembled WGS sequence"/>
</dbReference>
<dbReference type="EMBL" id="JABVXQ010000004">
    <property type="protein sequence ID" value="KAF6114588.1"/>
    <property type="molecule type" value="Genomic_DNA"/>
</dbReference>
<comment type="caution">
    <text evidence="1">The sequence shown here is derived from an EMBL/GenBank/DDBJ whole genome shotgun (WGS) entry which is preliminary data.</text>
</comment>